<protein>
    <submittedName>
        <fullName evidence="6">Biotin-dependent carboxyltransferase family protein</fullName>
    </submittedName>
</protein>
<proteinExistence type="predicted"/>
<dbReference type="Gene3D" id="2.40.100.10">
    <property type="entry name" value="Cyclophilin-like"/>
    <property type="match status" value="1"/>
</dbReference>
<evidence type="ECO:0000256" key="3">
    <source>
        <dbReference type="ARBA" id="ARBA00022840"/>
    </source>
</evidence>
<dbReference type="PANTHER" id="PTHR43309">
    <property type="entry name" value="5-OXOPROLINASE SUBUNIT C"/>
    <property type="match status" value="1"/>
</dbReference>
<dbReference type="GO" id="GO:0005524">
    <property type="term" value="F:ATP binding"/>
    <property type="evidence" value="ECO:0007669"/>
    <property type="project" value="UniProtKB-KW"/>
</dbReference>
<dbReference type="Pfam" id="PF02626">
    <property type="entry name" value="CT_A_B"/>
    <property type="match status" value="1"/>
</dbReference>
<name>A0A9X2ICI0_9ACTN</name>
<feature type="region of interest" description="Disordered" evidence="4">
    <location>
        <begin position="157"/>
        <end position="179"/>
    </location>
</feature>
<dbReference type="InterPro" id="IPR003778">
    <property type="entry name" value="CT_A_B"/>
</dbReference>
<sequence>MSGLLVERVGGPVLVVDDGRPGWAHLGVPRSGPADPAAADLARRLVGAPGSALLEVVLGGLALRLRGPGRWVALTGAPAPLLVDGRARPVAEPVWAAPGARITLGHPPTGLRSWLALGGGVDVPAVLGSRSGDTLSGLGPRPLEVGQEVALLEDAGRPAPLDVPPPAGSGPLRLHPGPRPDWRGPDPRAHLARCAWEVAADSDRVGVRLAGPALPLTRTGELASEAVVLGAVQVPPSGTPVVFGPDHPTTGGYPVVAVVDPRDLPRLLQARPGEQVRFRRA</sequence>
<dbReference type="RefSeq" id="WP_250051807.1">
    <property type="nucleotide sequence ID" value="NZ_JAMJPH010000003.1"/>
</dbReference>
<dbReference type="InterPro" id="IPR029000">
    <property type="entry name" value="Cyclophilin-like_dom_sf"/>
</dbReference>
<accession>A0A9X2ICI0</accession>
<evidence type="ECO:0000256" key="4">
    <source>
        <dbReference type="SAM" id="MobiDB-lite"/>
    </source>
</evidence>
<organism evidence="6 7">
    <name type="scientific">Nocardioides bruguierae</name>
    <dbReference type="NCBI Taxonomy" id="2945102"/>
    <lineage>
        <taxon>Bacteria</taxon>
        <taxon>Bacillati</taxon>
        <taxon>Actinomycetota</taxon>
        <taxon>Actinomycetes</taxon>
        <taxon>Propionibacteriales</taxon>
        <taxon>Nocardioidaceae</taxon>
        <taxon>Nocardioides</taxon>
    </lineage>
</organism>
<dbReference type="Proteomes" id="UP001139485">
    <property type="component" value="Unassembled WGS sequence"/>
</dbReference>
<dbReference type="SUPFAM" id="SSF50891">
    <property type="entry name" value="Cyclophilin-like"/>
    <property type="match status" value="1"/>
</dbReference>
<evidence type="ECO:0000256" key="1">
    <source>
        <dbReference type="ARBA" id="ARBA00022741"/>
    </source>
</evidence>
<evidence type="ECO:0000259" key="5">
    <source>
        <dbReference type="SMART" id="SM00797"/>
    </source>
</evidence>
<keyword evidence="7" id="KW-1185">Reference proteome</keyword>
<dbReference type="EMBL" id="JAMOIL010000001">
    <property type="protein sequence ID" value="MCM0618726.1"/>
    <property type="molecule type" value="Genomic_DNA"/>
</dbReference>
<dbReference type="SMART" id="SM00797">
    <property type="entry name" value="AHS2"/>
    <property type="match status" value="1"/>
</dbReference>
<evidence type="ECO:0000256" key="2">
    <source>
        <dbReference type="ARBA" id="ARBA00022801"/>
    </source>
</evidence>
<dbReference type="InterPro" id="IPR052708">
    <property type="entry name" value="PxpC"/>
</dbReference>
<dbReference type="GO" id="GO:0016787">
    <property type="term" value="F:hydrolase activity"/>
    <property type="evidence" value="ECO:0007669"/>
    <property type="project" value="UniProtKB-KW"/>
</dbReference>
<comment type="caution">
    <text evidence="6">The sequence shown here is derived from an EMBL/GenBank/DDBJ whole genome shotgun (WGS) entry which is preliminary data.</text>
</comment>
<dbReference type="PANTHER" id="PTHR43309:SF3">
    <property type="entry name" value="5-OXOPROLINASE SUBUNIT C"/>
    <property type="match status" value="1"/>
</dbReference>
<feature type="domain" description="Carboxyltransferase" evidence="5">
    <location>
        <begin position="25"/>
        <end position="281"/>
    </location>
</feature>
<keyword evidence="1" id="KW-0547">Nucleotide-binding</keyword>
<dbReference type="AlphaFoldDB" id="A0A9X2ICI0"/>
<reference evidence="6" key="1">
    <citation type="submission" date="2022-05" db="EMBL/GenBank/DDBJ databases">
        <authorList>
            <person name="Tuo L."/>
        </authorList>
    </citation>
    <scope>NUCLEOTIDE SEQUENCE</scope>
    <source>
        <strain evidence="6">BSK12Z-4</strain>
    </source>
</reference>
<gene>
    <name evidence="6" type="ORF">M8330_00290</name>
</gene>
<evidence type="ECO:0000313" key="6">
    <source>
        <dbReference type="EMBL" id="MCM0618726.1"/>
    </source>
</evidence>
<keyword evidence="2" id="KW-0378">Hydrolase</keyword>
<evidence type="ECO:0000313" key="7">
    <source>
        <dbReference type="Proteomes" id="UP001139485"/>
    </source>
</evidence>
<keyword evidence="3" id="KW-0067">ATP-binding</keyword>